<feature type="compositionally biased region" description="Polar residues" evidence="1">
    <location>
        <begin position="47"/>
        <end position="60"/>
    </location>
</feature>
<name>A0ABD3FUS9_9STRA</name>
<proteinExistence type="predicted"/>
<protein>
    <submittedName>
        <fullName evidence="2">Uncharacterized protein</fullName>
    </submittedName>
</protein>
<evidence type="ECO:0000256" key="1">
    <source>
        <dbReference type="SAM" id="MobiDB-lite"/>
    </source>
</evidence>
<organism evidence="2 3">
    <name type="scientific">Phytophthora oleae</name>
    <dbReference type="NCBI Taxonomy" id="2107226"/>
    <lineage>
        <taxon>Eukaryota</taxon>
        <taxon>Sar</taxon>
        <taxon>Stramenopiles</taxon>
        <taxon>Oomycota</taxon>
        <taxon>Peronosporomycetes</taxon>
        <taxon>Peronosporales</taxon>
        <taxon>Peronosporaceae</taxon>
        <taxon>Phytophthora</taxon>
    </lineage>
</organism>
<reference evidence="2 3" key="1">
    <citation type="submission" date="2024-09" db="EMBL/GenBank/DDBJ databases">
        <title>Genome sequencing and assembly of Phytophthora oleae, isolate VK10A, causative agent of rot of olive drupes.</title>
        <authorList>
            <person name="Conti Taguali S."/>
            <person name="Riolo M."/>
            <person name="La Spada F."/>
            <person name="Cacciola S.O."/>
            <person name="Dionisio G."/>
        </authorList>
    </citation>
    <scope>NUCLEOTIDE SEQUENCE [LARGE SCALE GENOMIC DNA]</scope>
    <source>
        <strain evidence="2 3">VK10A</strain>
    </source>
</reference>
<dbReference type="Proteomes" id="UP001632037">
    <property type="component" value="Unassembled WGS sequence"/>
</dbReference>
<dbReference type="EMBL" id="JBIMZQ010000007">
    <property type="protein sequence ID" value="KAL3670483.1"/>
    <property type="molecule type" value="Genomic_DNA"/>
</dbReference>
<evidence type="ECO:0000313" key="3">
    <source>
        <dbReference type="Proteomes" id="UP001632037"/>
    </source>
</evidence>
<sequence length="121" mass="13511">MTRGSPEYERLVRNVIDEGLIATWDRNQQSRSSPRSDYRSKPKKQRISTSERPTQSAIPSAIKTQIPTASGSQVCLRFQTLRTATSRVANTLTSSWRPPEVLEHVNNKHGGLKAGHPNTSN</sequence>
<feature type="region of interest" description="Disordered" evidence="1">
    <location>
        <begin position="23"/>
        <end position="60"/>
    </location>
</feature>
<gene>
    <name evidence="2" type="ORF">V7S43_004802</name>
</gene>
<evidence type="ECO:0000313" key="2">
    <source>
        <dbReference type="EMBL" id="KAL3670483.1"/>
    </source>
</evidence>
<keyword evidence="3" id="KW-1185">Reference proteome</keyword>
<accession>A0ABD3FUS9</accession>
<dbReference type="AlphaFoldDB" id="A0ABD3FUS9"/>
<comment type="caution">
    <text evidence="2">The sequence shown here is derived from an EMBL/GenBank/DDBJ whole genome shotgun (WGS) entry which is preliminary data.</text>
</comment>